<evidence type="ECO:0000313" key="1">
    <source>
        <dbReference type="EMBL" id="CAC5368686.1"/>
    </source>
</evidence>
<dbReference type="OrthoDB" id="5956574at2759"/>
<proteinExistence type="predicted"/>
<accession>A0A6J8AIE2</accession>
<dbReference type="EMBL" id="CACVKT020001498">
    <property type="protein sequence ID" value="CAC5368686.1"/>
    <property type="molecule type" value="Genomic_DNA"/>
</dbReference>
<protein>
    <submittedName>
        <fullName evidence="1">Uncharacterized protein</fullName>
    </submittedName>
</protein>
<dbReference type="AlphaFoldDB" id="A0A6J8AIE2"/>
<name>A0A6J8AIE2_MYTCO</name>
<sequence length="211" mass="24686">MSFNKSVRDSDVVNQNDSWHGIKSSEKCHEKVSSGPKYLRDKSWSDQLEDKVESVATHFHWAIHSRCKRDLNYEPKRIVLTKPIAEKLLLGVIHKSVIFVSPDHFVLARDTSHVESFNKTMKMFQDKRIVLSDANYHTQACLAVCHWNENVDRVFTMLHLFGILKGEMQSMKGKKNYKAPSYSYRNNIWKRQINSIICDHIFDLQDSFQKL</sequence>
<reference evidence="1 2" key="1">
    <citation type="submission" date="2020-06" db="EMBL/GenBank/DDBJ databases">
        <authorList>
            <person name="Li R."/>
            <person name="Bekaert M."/>
        </authorList>
    </citation>
    <scope>NUCLEOTIDE SEQUENCE [LARGE SCALE GENOMIC DNA]</scope>
    <source>
        <strain evidence="2">wild</strain>
    </source>
</reference>
<evidence type="ECO:0000313" key="2">
    <source>
        <dbReference type="Proteomes" id="UP000507470"/>
    </source>
</evidence>
<dbReference type="Proteomes" id="UP000507470">
    <property type="component" value="Unassembled WGS sequence"/>
</dbReference>
<keyword evidence="2" id="KW-1185">Reference proteome</keyword>
<gene>
    <name evidence="1" type="ORF">MCOR_8163</name>
</gene>
<organism evidence="1 2">
    <name type="scientific">Mytilus coruscus</name>
    <name type="common">Sea mussel</name>
    <dbReference type="NCBI Taxonomy" id="42192"/>
    <lineage>
        <taxon>Eukaryota</taxon>
        <taxon>Metazoa</taxon>
        <taxon>Spiralia</taxon>
        <taxon>Lophotrochozoa</taxon>
        <taxon>Mollusca</taxon>
        <taxon>Bivalvia</taxon>
        <taxon>Autobranchia</taxon>
        <taxon>Pteriomorphia</taxon>
        <taxon>Mytilida</taxon>
        <taxon>Mytiloidea</taxon>
        <taxon>Mytilidae</taxon>
        <taxon>Mytilinae</taxon>
        <taxon>Mytilus</taxon>
    </lineage>
</organism>